<evidence type="ECO:0000313" key="4">
    <source>
        <dbReference type="Proteomes" id="UP000320386"/>
    </source>
</evidence>
<dbReference type="Proteomes" id="UP000320386">
    <property type="component" value="Chromosome"/>
</dbReference>
<protein>
    <recommendedName>
        <fullName evidence="1">CinA-like protein</fullName>
    </recommendedName>
</protein>
<sequence>MFDAAIVAIGDELVLGQTVDTNTAWVCQRLASRGIMAKLHLTVPDDRAMIRDAFAQGARTAPWVIVTGGLGPTEDDLTRFAFADALGVELAEDPQAMAHLQTWYAGRGKTMPQTNLVQAMLPAGTTVLPNPVGTAVGMQGSLGGSRVFVMPGVPRELHAIFEESVQPLIDAATAGHFLLTRKINTFGLGESTVAGVLGDLMRRDANPTIGTTVSGGVVSIRLRAETEDRAQAEAMLDDAEAAVRERMGAFVFGVDSELLQEAAVRLLGDKSITVATAESCTGGKVAAALTDVAGSSAVYPGGWVTYANEQKAANLGVDAALIEAEGAVSHAVACAMAEGARREAGVDLAISTTGIAGPSGGTDTKPVGTVWFGLADVGGSRAWHAHLRGNRTMVRDRARMIALQIVRFAALGDDPAGIEWLSEAVPEGV</sequence>
<dbReference type="SUPFAM" id="SSF53218">
    <property type="entry name" value="Molybdenum cofactor biosynthesis proteins"/>
    <property type="match status" value="1"/>
</dbReference>
<dbReference type="Gene3D" id="3.30.70.2860">
    <property type="match status" value="1"/>
</dbReference>
<keyword evidence="3" id="KW-0378">Hydrolase</keyword>
<dbReference type="EMBL" id="CP036280">
    <property type="protein sequence ID" value="QDU71312.1"/>
    <property type="molecule type" value="Genomic_DNA"/>
</dbReference>
<dbReference type="CDD" id="cd00885">
    <property type="entry name" value="cinA"/>
    <property type="match status" value="1"/>
</dbReference>
<organism evidence="3 4">
    <name type="scientific">Mucisphaera calidilacus</name>
    <dbReference type="NCBI Taxonomy" id="2527982"/>
    <lineage>
        <taxon>Bacteria</taxon>
        <taxon>Pseudomonadati</taxon>
        <taxon>Planctomycetota</taxon>
        <taxon>Phycisphaerae</taxon>
        <taxon>Phycisphaerales</taxon>
        <taxon>Phycisphaeraceae</taxon>
        <taxon>Mucisphaera</taxon>
    </lineage>
</organism>
<comment type="similarity">
    <text evidence="1">Belongs to the CinA family.</text>
</comment>
<dbReference type="OrthoDB" id="9801454at2"/>
<dbReference type="KEGG" id="mcad:Pan265_11610"/>
<dbReference type="PANTHER" id="PTHR13939">
    <property type="entry name" value="NICOTINAMIDE-NUCLEOTIDE AMIDOHYDROLASE PNCC"/>
    <property type="match status" value="1"/>
</dbReference>
<dbReference type="NCBIfam" id="TIGR00200">
    <property type="entry name" value="cinA_nterm"/>
    <property type="match status" value="1"/>
</dbReference>
<dbReference type="NCBIfam" id="TIGR00199">
    <property type="entry name" value="PncC_domain"/>
    <property type="match status" value="1"/>
</dbReference>
<dbReference type="InterPro" id="IPR036653">
    <property type="entry name" value="CinA-like_C"/>
</dbReference>
<accession>A0A518BWF1</accession>
<dbReference type="InterPro" id="IPR041424">
    <property type="entry name" value="CinA_KH"/>
</dbReference>
<dbReference type="Pfam" id="PF18146">
    <property type="entry name" value="CinA_KH"/>
    <property type="match status" value="1"/>
</dbReference>
<dbReference type="AlphaFoldDB" id="A0A518BWF1"/>
<dbReference type="Pfam" id="PF00994">
    <property type="entry name" value="MoCF_biosynth"/>
    <property type="match status" value="1"/>
</dbReference>
<dbReference type="GO" id="GO:0016787">
    <property type="term" value="F:hydrolase activity"/>
    <property type="evidence" value="ECO:0007669"/>
    <property type="project" value="UniProtKB-KW"/>
</dbReference>
<keyword evidence="4" id="KW-1185">Reference proteome</keyword>
<proteinExistence type="inferred from homology"/>
<reference evidence="3 4" key="1">
    <citation type="submission" date="2019-02" db="EMBL/GenBank/DDBJ databases">
        <title>Deep-cultivation of Planctomycetes and their phenomic and genomic characterization uncovers novel biology.</title>
        <authorList>
            <person name="Wiegand S."/>
            <person name="Jogler M."/>
            <person name="Boedeker C."/>
            <person name="Pinto D."/>
            <person name="Vollmers J."/>
            <person name="Rivas-Marin E."/>
            <person name="Kohn T."/>
            <person name="Peeters S.H."/>
            <person name="Heuer A."/>
            <person name="Rast P."/>
            <person name="Oberbeckmann S."/>
            <person name="Bunk B."/>
            <person name="Jeske O."/>
            <person name="Meyerdierks A."/>
            <person name="Storesund J.E."/>
            <person name="Kallscheuer N."/>
            <person name="Luecker S."/>
            <person name="Lage O.M."/>
            <person name="Pohl T."/>
            <person name="Merkel B.J."/>
            <person name="Hornburger P."/>
            <person name="Mueller R.-W."/>
            <person name="Bruemmer F."/>
            <person name="Labrenz M."/>
            <person name="Spormann A.M."/>
            <person name="Op den Camp H."/>
            <person name="Overmann J."/>
            <person name="Amann R."/>
            <person name="Jetten M.S.M."/>
            <person name="Mascher T."/>
            <person name="Medema M.H."/>
            <person name="Devos D.P."/>
            <person name="Kaster A.-K."/>
            <person name="Ovreas L."/>
            <person name="Rohde M."/>
            <person name="Galperin M.Y."/>
            <person name="Jogler C."/>
        </authorList>
    </citation>
    <scope>NUCLEOTIDE SEQUENCE [LARGE SCALE GENOMIC DNA]</scope>
    <source>
        <strain evidence="3 4">Pan265</strain>
    </source>
</reference>
<dbReference type="InterPro" id="IPR036425">
    <property type="entry name" value="MoaB/Mog-like_dom_sf"/>
</dbReference>
<dbReference type="PIRSF" id="PIRSF006728">
    <property type="entry name" value="CinA"/>
    <property type="match status" value="1"/>
</dbReference>
<evidence type="ECO:0000259" key="2">
    <source>
        <dbReference type="SMART" id="SM00852"/>
    </source>
</evidence>
<dbReference type="InterPro" id="IPR008136">
    <property type="entry name" value="CinA_C"/>
</dbReference>
<dbReference type="Pfam" id="PF02464">
    <property type="entry name" value="CinA"/>
    <property type="match status" value="1"/>
</dbReference>
<dbReference type="Gene3D" id="3.90.950.20">
    <property type="entry name" value="CinA-like"/>
    <property type="match status" value="1"/>
</dbReference>
<dbReference type="Gene3D" id="3.40.980.10">
    <property type="entry name" value="MoaB/Mog-like domain"/>
    <property type="match status" value="1"/>
</dbReference>
<dbReference type="InterPro" id="IPR008135">
    <property type="entry name" value="Competence-induced_CinA"/>
</dbReference>
<dbReference type="HAMAP" id="MF_00226_B">
    <property type="entry name" value="CinA_B"/>
    <property type="match status" value="1"/>
</dbReference>
<dbReference type="SUPFAM" id="SSF142433">
    <property type="entry name" value="CinA-like"/>
    <property type="match status" value="1"/>
</dbReference>
<name>A0A518BWF1_9BACT</name>
<feature type="domain" description="MoaB/Mog" evidence="2">
    <location>
        <begin position="5"/>
        <end position="172"/>
    </location>
</feature>
<gene>
    <name evidence="3" type="primary">pncC</name>
    <name evidence="3" type="ORF">Pan265_11610</name>
</gene>
<dbReference type="RefSeq" id="WP_145445466.1">
    <property type="nucleotide sequence ID" value="NZ_CP036280.1"/>
</dbReference>
<dbReference type="SMART" id="SM00852">
    <property type="entry name" value="MoCF_biosynth"/>
    <property type="match status" value="1"/>
</dbReference>
<dbReference type="InterPro" id="IPR050101">
    <property type="entry name" value="CinA"/>
</dbReference>
<dbReference type="NCBIfam" id="NF001813">
    <property type="entry name" value="PRK00549.1"/>
    <property type="match status" value="1"/>
</dbReference>
<dbReference type="PANTHER" id="PTHR13939:SF0">
    <property type="entry name" value="NMN AMIDOHYDROLASE-LIKE PROTEIN YFAY"/>
    <property type="match status" value="1"/>
</dbReference>
<dbReference type="InterPro" id="IPR001453">
    <property type="entry name" value="MoaB/Mog_dom"/>
</dbReference>
<evidence type="ECO:0000313" key="3">
    <source>
        <dbReference type="EMBL" id="QDU71312.1"/>
    </source>
</evidence>
<evidence type="ECO:0000256" key="1">
    <source>
        <dbReference type="HAMAP-Rule" id="MF_00226"/>
    </source>
</evidence>